<dbReference type="PRINTS" id="PR00853">
    <property type="entry name" value="XPGRADSUPER"/>
</dbReference>
<evidence type="ECO:0000256" key="6">
    <source>
        <dbReference type="ARBA" id="ARBA00022759"/>
    </source>
</evidence>
<dbReference type="SMART" id="SM00279">
    <property type="entry name" value="HhH2"/>
    <property type="match status" value="1"/>
</dbReference>
<evidence type="ECO:0000256" key="12">
    <source>
        <dbReference type="ARBA" id="ARBA00023204"/>
    </source>
</evidence>
<feature type="compositionally biased region" description="Basic residues" evidence="17">
    <location>
        <begin position="384"/>
        <end position="403"/>
    </location>
</feature>
<evidence type="ECO:0000256" key="2">
    <source>
        <dbReference type="ARBA" id="ARBA00022553"/>
    </source>
</evidence>
<keyword evidence="11" id="KW-0496">Mitochondrion</keyword>
<evidence type="ECO:0000256" key="14">
    <source>
        <dbReference type="ARBA" id="ARBA00029382"/>
    </source>
</evidence>
<feature type="domain" description="XPG-I" evidence="18">
    <location>
        <begin position="80"/>
        <end position="152"/>
    </location>
</feature>
<protein>
    <recommendedName>
        <fullName evidence="18">XPG-I domain-containing protein</fullName>
    </recommendedName>
</protein>
<feature type="compositionally biased region" description="Low complexity" evidence="17">
    <location>
        <begin position="217"/>
        <end position="249"/>
    </location>
</feature>
<dbReference type="AlphaFoldDB" id="A0A9W6Z3D3"/>
<dbReference type="InterPro" id="IPR006085">
    <property type="entry name" value="XPG_DNA_repair_N"/>
</dbReference>
<keyword evidence="3" id="KW-0235">DNA replication</keyword>
<keyword evidence="20" id="KW-1185">Reference proteome</keyword>
<dbReference type="InterPro" id="IPR008918">
    <property type="entry name" value="HhH2"/>
</dbReference>
<dbReference type="Pfam" id="PF00867">
    <property type="entry name" value="XPG_I"/>
    <property type="match status" value="1"/>
</dbReference>
<evidence type="ECO:0000256" key="5">
    <source>
        <dbReference type="ARBA" id="ARBA00022723"/>
    </source>
</evidence>
<dbReference type="Pfam" id="PF00752">
    <property type="entry name" value="XPG_N"/>
    <property type="match status" value="1"/>
</dbReference>
<dbReference type="GO" id="GO:0003677">
    <property type="term" value="F:DNA binding"/>
    <property type="evidence" value="ECO:0007669"/>
    <property type="project" value="InterPro"/>
</dbReference>
<name>A0A9W6Z3D3_9STRA</name>
<dbReference type="FunFam" id="1.10.150.20:FF:000009">
    <property type="entry name" value="Flap endonuclease 1"/>
    <property type="match status" value="1"/>
</dbReference>
<evidence type="ECO:0000256" key="16">
    <source>
        <dbReference type="ARBA" id="ARBA00063178"/>
    </source>
</evidence>
<dbReference type="GO" id="GO:0017108">
    <property type="term" value="F:5'-flap endonuclease activity"/>
    <property type="evidence" value="ECO:0007669"/>
    <property type="project" value="TreeGrafter"/>
</dbReference>
<evidence type="ECO:0000256" key="9">
    <source>
        <dbReference type="ARBA" id="ARBA00022839"/>
    </source>
</evidence>
<keyword evidence="8" id="KW-0378">Hydrolase</keyword>
<organism evidence="19 20">
    <name type="scientific">Triparma retinervis</name>
    <dbReference type="NCBI Taxonomy" id="2557542"/>
    <lineage>
        <taxon>Eukaryota</taxon>
        <taxon>Sar</taxon>
        <taxon>Stramenopiles</taxon>
        <taxon>Ochrophyta</taxon>
        <taxon>Bolidophyceae</taxon>
        <taxon>Parmales</taxon>
        <taxon>Triparmaceae</taxon>
        <taxon>Triparma</taxon>
    </lineage>
</organism>
<keyword evidence="9" id="KW-0269">Exonuclease</keyword>
<dbReference type="SUPFAM" id="SSF88723">
    <property type="entry name" value="PIN domain-like"/>
    <property type="match status" value="1"/>
</dbReference>
<evidence type="ECO:0000256" key="7">
    <source>
        <dbReference type="ARBA" id="ARBA00022763"/>
    </source>
</evidence>
<feature type="region of interest" description="Disordered" evidence="17">
    <location>
        <begin position="28"/>
        <end position="65"/>
    </location>
</feature>
<dbReference type="InterPro" id="IPR029060">
    <property type="entry name" value="PIN-like_dom_sf"/>
</dbReference>
<dbReference type="GO" id="GO:0046872">
    <property type="term" value="F:metal ion binding"/>
    <property type="evidence" value="ECO:0007669"/>
    <property type="project" value="UniProtKB-KW"/>
</dbReference>
<evidence type="ECO:0000256" key="3">
    <source>
        <dbReference type="ARBA" id="ARBA00022705"/>
    </source>
</evidence>
<dbReference type="InterPro" id="IPR019974">
    <property type="entry name" value="XPG_CS"/>
</dbReference>
<dbReference type="PROSITE" id="PS00841">
    <property type="entry name" value="XPG_1"/>
    <property type="match status" value="1"/>
</dbReference>
<keyword evidence="5" id="KW-0479">Metal-binding</keyword>
<proteinExistence type="inferred from homology"/>
<dbReference type="PANTHER" id="PTHR11081">
    <property type="entry name" value="FLAP ENDONUCLEASE FAMILY MEMBER"/>
    <property type="match status" value="1"/>
</dbReference>
<dbReference type="CDD" id="cd09867">
    <property type="entry name" value="PIN_FEN1"/>
    <property type="match status" value="1"/>
</dbReference>
<comment type="function">
    <text evidence="14">Structure-specific nuclease with 5'-flap endonuclease and 5'-3' exonuclease activities involved in DNA replication and repair. During DNA replication, cleaves the 5'-overhanging flap structure that is generated by displacement synthesis when DNA polymerase encounters the 5'-end of a downstream Okazaki fragment. It enters the flap from the 5'-end and then tracks to cleave the flap base, leaving a nick for ligation. Also involved in the long patch base excision repair (LP-BER) pathway, by cleaving within the apurinic/apyrimidinic (AP) site-terminated flap. Acts as a genome stabilization factor that prevents flaps from equilibrating into structures that lead to duplications and deletions. Also possesses 5'-3' exonuclease activity on nicked or gapped double-stranded DNA, and exhibits RNase H activity. Also involved in replication and repair of rDNA and in repairing mitochondrial DNA.</text>
</comment>
<keyword evidence="2" id="KW-0597">Phosphoprotein</keyword>
<evidence type="ECO:0000256" key="11">
    <source>
        <dbReference type="ARBA" id="ARBA00023128"/>
    </source>
</evidence>
<comment type="subunit">
    <text evidence="16">Interacts with PCNA1 and PCNA2. Three molecules of FEN1 bind to one PCNA trimer with each molecule binding to one PCNA monomer. PCNA stimulates the nuclease activity without altering cleavage specificity.</text>
</comment>
<evidence type="ECO:0000256" key="15">
    <source>
        <dbReference type="ARBA" id="ARBA00034726"/>
    </source>
</evidence>
<feature type="region of interest" description="Disordered" evidence="17">
    <location>
        <begin position="215"/>
        <end position="290"/>
    </location>
</feature>
<dbReference type="InterPro" id="IPR006086">
    <property type="entry name" value="XPG-I_dom"/>
</dbReference>
<dbReference type="SMART" id="SM00484">
    <property type="entry name" value="XPGI"/>
    <property type="match status" value="1"/>
</dbReference>
<dbReference type="Gene3D" id="1.10.150.20">
    <property type="entry name" value="5' to 3' exonuclease, C-terminal subdomain"/>
    <property type="match status" value="1"/>
</dbReference>
<evidence type="ECO:0000256" key="8">
    <source>
        <dbReference type="ARBA" id="ARBA00022801"/>
    </source>
</evidence>
<dbReference type="SUPFAM" id="SSF47807">
    <property type="entry name" value="5' to 3' exonuclease, C-terminal subdomain"/>
    <property type="match status" value="1"/>
</dbReference>
<evidence type="ECO:0000313" key="19">
    <source>
        <dbReference type="EMBL" id="GMH46529.1"/>
    </source>
</evidence>
<dbReference type="PROSITE" id="PS00842">
    <property type="entry name" value="XPG_2"/>
    <property type="match status" value="1"/>
</dbReference>
<accession>A0A9W6Z3D3</accession>
<dbReference type="FunFam" id="3.40.50.1010:FF:000016">
    <property type="entry name" value="Flap endonuclease 1"/>
    <property type="match status" value="1"/>
</dbReference>
<evidence type="ECO:0000256" key="4">
    <source>
        <dbReference type="ARBA" id="ARBA00022722"/>
    </source>
</evidence>
<dbReference type="OrthoDB" id="1937206at2759"/>
<keyword evidence="4" id="KW-0540">Nuclease</keyword>
<comment type="cofactor">
    <cofactor evidence="1">
        <name>Mg(2+)</name>
        <dbReference type="ChEBI" id="CHEBI:18420"/>
    </cofactor>
</comment>
<dbReference type="GO" id="GO:0008409">
    <property type="term" value="F:5'-3' exonuclease activity"/>
    <property type="evidence" value="ECO:0007669"/>
    <property type="project" value="TreeGrafter"/>
</dbReference>
<comment type="similarity">
    <text evidence="15">Belongs to the XPG/RAD2 endonuclease family. FEN1 subfamily.</text>
</comment>
<reference evidence="19" key="1">
    <citation type="submission" date="2022-07" db="EMBL/GenBank/DDBJ databases">
        <title>Genome analysis of Parmales, a sister group of diatoms, reveals the evolutionary specialization of diatoms from phago-mixotrophs to photoautotrophs.</title>
        <authorList>
            <person name="Ban H."/>
            <person name="Sato S."/>
            <person name="Yoshikawa S."/>
            <person name="Kazumasa Y."/>
            <person name="Nakamura Y."/>
            <person name="Ichinomiya M."/>
            <person name="Saitoh K."/>
            <person name="Sato N."/>
            <person name="Blanc-Mathieu R."/>
            <person name="Endo H."/>
            <person name="Kuwata A."/>
            <person name="Ogata H."/>
        </authorList>
    </citation>
    <scope>NUCLEOTIDE SEQUENCE</scope>
</reference>
<evidence type="ECO:0000259" key="18">
    <source>
        <dbReference type="SMART" id="SM00484"/>
    </source>
</evidence>
<keyword evidence="12" id="KW-0234">DNA repair</keyword>
<sequence>MFNRSVRYLVEGIKPVYVFDGKPPSLKSGELLKRREKRQKAEEELKKAKESGDAEAENQQNKRLVRAGTKENDDCKKLLRLMGLPVVEAPCEAEAQCASLCKEGKVYASATEDMDCLTFATPVLLRKMTFANSAKAEIQVLNYAKAISGLNLTHDEFVDLCILLGCDYCDSIKGIGPVSALKLIREHKNIETILKNLNRDKYDIPANWLRGEKKKGTTTAATATTTTTTTTSTTSSSSAAAPLATPSGTADEDSKPAAKSAENTPETANAPAPAPAAEEKVEPKDDEEDEPPVYVQARRLFKQHECLTGSDVILKWKEPNGPELTKFLCDEMGFDPKRVASGIEKLNNAFKANSKPQMRMDSFFTMKKAPNADALAKKRELEKKNKKKGGNKKAKKTGFFSKR</sequence>
<feature type="compositionally biased region" description="Low complexity" evidence="17">
    <location>
        <begin position="261"/>
        <end position="271"/>
    </location>
</feature>
<dbReference type="Gene3D" id="3.40.50.1010">
    <property type="entry name" value="5'-nuclease"/>
    <property type="match status" value="1"/>
</dbReference>
<dbReference type="GO" id="GO:0006260">
    <property type="term" value="P:DNA replication"/>
    <property type="evidence" value="ECO:0007669"/>
    <property type="project" value="UniProtKB-KW"/>
</dbReference>
<keyword evidence="10" id="KW-0460">Magnesium</keyword>
<evidence type="ECO:0000256" key="13">
    <source>
        <dbReference type="ARBA" id="ARBA00023242"/>
    </source>
</evidence>
<comment type="caution">
    <text evidence="19">The sequence shown here is derived from an EMBL/GenBank/DDBJ whole genome shotgun (WGS) entry which is preliminary data.</text>
</comment>
<evidence type="ECO:0000256" key="10">
    <source>
        <dbReference type="ARBA" id="ARBA00022842"/>
    </source>
</evidence>
<dbReference type="EMBL" id="BRXZ01003050">
    <property type="protein sequence ID" value="GMH46529.1"/>
    <property type="molecule type" value="Genomic_DNA"/>
</dbReference>
<keyword evidence="7" id="KW-0227">DNA damage</keyword>
<dbReference type="PANTHER" id="PTHR11081:SF9">
    <property type="entry name" value="FLAP ENDONUCLEASE 1"/>
    <property type="match status" value="1"/>
</dbReference>
<feature type="compositionally biased region" description="Basic and acidic residues" evidence="17">
    <location>
        <begin position="39"/>
        <end position="52"/>
    </location>
</feature>
<dbReference type="Proteomes" id="UP001165082">
    <property type="component" value="Unassembled WGS sequence"/>
</dbReference>
<feature type="region of interest" description="Disordered" evidence="17">
    <location>
        <begin position="379"/>
        <end position="403"/>
    </location>
</feature>
<keyword evidence="13" id="KW-0539">Nucleus</keyword>
<gene>
    <name evidence="19" type="ORF">TrRE_jg687</name>
</gene>
<evidence type="ECO:0000313" key="20">
    <source>
        <dbReference type="Proteomes" id="UP001165082"/>
    </source>
</evidence>
<dbReference type="InterPro" id="IPR006084">
    <property type="entry name" value="XPG/Rad2"/>
</dbReference>
<keyword evidence="6" id="KW-0255">Endonuclease</keyword>
<evidence type="ECO:0000256" key="17">
    <source>
        <dbReference type="SAM" id="MobiDB-lite"/>
    </source>
</evidence>
<dbReference type="CDD" id="cd09907">
    <property type="entry name" value="H3TH_FEN1-Euk"/>
    <property type="match status" value="1"/>
</dbReference>
<dbReference type="GO" id="GO:0006281">
    <property type="term" value="P:DNA repair"/>
    <property type="evidence" value="ECO:0007669"/>
    <property type="project" value="UniProtKB-KW"/>
</dbReference>
<evidence type="ECO:0000256" key="1">
    <source>
        <dbReference type="ARBA" id="ARBA00001946"/>
    </source>
</evidence>
<dbReference type="InterPro" id="IPR036279">
    <property type="entry name" value="5-3_exonuclease_C_sf"/>
</dbReference>